<feature type="signal peptide" evidence="2">
    <location>
        <begin position="1"/>
        <end position="25"/>
    </location>
</feature>
<evidence type="ECO:0000256" key="1">
    <source>
        <dbReference type="ARBA" id="ARBA00022729"/>
    </source>
</evidence>
<protein>
    <submittedName>
        <fullName evidence="4">Opacity protein-like surface antigen</fullName>
    </submittedName>
</protein>
<dbReference type="Gene3D" id="2.40.160.20">
    <property type="match status" value="1"/>
</dbReference>
<dbReference type="Proteomes" id="UP000553963">
    <property type="component" value="Unassembled WGS sequence"/>
</dbReference>
<evidence type="ECO:0000259" key="3">
    <source>
        <dbReference type="Pfam" id="PF13505"/>
    </source>
</evidence>
<dbReference type="SUPFAM" id="SSF56925">
    <property type="entry name" value="OMPA-like"/>
    <property type="match status" value="1"/>
</dbReference>
<evidence type="ECO:0000256" key="2">
    <source>
        <dbReference type="SAM" id="SignalP"/>
    </source>
</evidence>
<comment type="caution">
    <text evidence="4">The sequence shown here is derived from an EMBL/GenBank/DDBJ whole genome shotgun (WGS) entry which is preliminary data.</text>
</comment>
<name>A0A840AS23_9HYPH</name>
<accession>A0A840AS23</accession>
<evidence type="ECO:0000313" key="4">
    <source>
        <dbReference type="EMBL" id="MBB3932053.1"/>
    </source>
</evidence>
<dbReference type="InterPro" id="IPR027385">
    <property type="entry name" value="Beta-barrel_OMP"/>
</dbReference>
<proteinExistence type="predicted"/>
<gene>
    <name evidence="4" type="ORF">GGR25_003111</name>
</gene>
<feature type="chain" id="PRO_5032290592" evidence="2">
    <location>
        <begin position="26"/>
        <end position="248"/>
    </location>
</feature>
<dbReference type="AlphaFoldDB" id="A0A840AS23"/>
<feature type="domain" description="Outer membrane protein beta-barrel" evidence="3">
    <location>
        <begin position="40"/>
        <end position="247"/>
    </location>
</feature>
<sequence length="248" mass="26478">MAIARISTLAAALGASLLMPVCAFAADLAEQPYVEPLPVATGGWYLRGDIGYKFYNSPNIAFVTPTYTDPWNNTSLDNTWMLGAGVGYKFNDYFRADATVDYEFNAGAYGEGYCGGCGGLGYSIETADISAWTMLLNGYIDLGTYAGLTPYVGAGIGTSYLETSNISYINPNGVTGTWNGAGQWNFAWALMAGASYAITPNTALDLSYRYLNLGDAVSGYIPAGGGGTIQYNNIDANEIRLGLRYSFY</sequence>
<dbReference type="Pfam" id="PF13505">
    <property type="entry name" value="OMP_b-brl"/>
    <property type="match status" value="1"/>
</dbReference>
<keyword evidence="5" id="KW-1185">Reference proteome</keyword>
<dbReference type="RefSeq" id="WP_183399725.1">
    <property type="nucleotide sequence ID" value="NZ_JACIDS010000004.1"/>
</dbReference>
<keyword evidence="1 2" id="KW-0732">Signal</keyword>
<dbReference type="InterPro" id="IPR011250">
    <property type="entry name" value="OMP/PagP_B-barrel"/>
</dbReference>
<organism evidence="4 5">
    <name type="scientific">Kaistia hirudinis</name>
    <dbReference type="NCBI Taxonomy" id="1293440"/>
    <lineage>
        <taxon>Bacteria</taxon>
        <taxon>Pseudomonadati</taxon>
        <taxon>Pseudomonadota</taxon>
        <taxon>Alphaproteobacteria</taxon>
        <taxon>Hyphomicrobiales</taxon>
        <taxon>Kaistiaceae</taxon>
        <taxon>Kaistia</taxon>
    </lineage>
</organism>
<dbReference type="EMBL" id="JACIDS010000004">
    <property type="protein sequence ID" value="MBB3932053.1"/>
    <property type="molecule type" value="Genomic_DNA"/>
</dbReference>
<reference evidence="4 5" key="1">
    <citation type="submission" date="2020-08" db="EMBL/GenBank/DDBJ databases">
        <title>Genomic Encyclopedia of Type Strains, Phase IV (KMG-IV): sequencing the most valuable type-strain genomes for metagenomic binning, comparative biology and taxonomic classification.</title>
        <authorList>
            <person name="Goeker M."/>
        </authorList>
    </citation>
    <scope>NUCLEOTIDE SEQUENCE [LARGE SCALE GENOMIC DNA]</scope>
    <source>
        <strain evidence="4 5">DSM 25966</strain>
    </source>
</reference>
<evidence type="ECO:0000313" key="5">
    <source>
        <dbReference type="Proteomes" id="UP000553963"/>
    </source>
</evidence>